<proteinExistence type="predicted"/>
<dbReference type="EMBL" id="MFKF01000218">
    <property type="protein sequence ID" value="OGG49935.1"/>
    <property type="molecule type" value="Genomic_DNA"/>
</dbReference>
<evidence type="ECO:0000313" key="1">
    <source>
        <dbReference type="EMBL" id="OGG49935.1"/>
    </source>
</evidence>
<accession>A0A1F6CLC0</accession>
<name>A0A1F6CLC0_HANXR</name>
<sequence>MADMKAKGKSRVLSKKEIDRIVVAQADEDSAWEKPVHVRRAKAASVPLPSELSARAAFFARLHREASVEDWLRRIIQERIDLEEAAFAGLKRELSAK</sequence>
<dbReference type="Proteomes" id="UP000178606">
    <property type="component" value="Unassembled WGS sequence"/>
</dbReference>
<evidence type="ECO:0000313" key="2">
    <source>
        <dbReference type="Proteomes" id="UP000178606"/>
    </source>
</evidence>
<comment type="caution">
    <text evidence="1">The sequence shown here is derived from an EMBL/GenBank/DDBJ whole genome shotgun (WGS) entry which is preliminary data.</text>
</comment>
<protein>
    <submittedName>
        <fullName evidence="1">Uncharacterized protein</fullName>
    </submittedName>
</protein>
<organism evidence="1 2">
    <name type="scientific">Handelsmanbacteria sp. (strain RIFCSPLOWO2_12_FULL_64_10)</name>
    <dbReference type="NCBI Taxonomy" id="1817868"/>
    <lineage>
        <taxon>Bacteria</taxon>
        <taxon>Candidatus Handelsmaniibacteriota</taxon>
    </lineage>
</organism>
<reference evidence="1 2" key="1">
    <citation type="journal article" date="2016" name="Nat. Commun.">
        <title>Thousands of microbial genomes shed light on interconnected biogeochemical processes in an aquifer system.</title>
        <authorList>
            <person name="Anantharaman K."/>
            <person name="Brown C.T."/>
            <person name="Hug L.A."/>
            <person name="Sharon I."/>
            <person name="Castelle C.J."/>
            <person name="Probst A.J."/>
            <person name="Thomas B.C."/>
            <person name="Singh A."/>
            <person name="Wilkins M.J."/>
            <person name="Karaoz U."/>
            <person name="Brodie E.L."/>
            <person name="Williams K.H."/>
            <person name="Hubbard S.S."/>
            <person name="Banfield J.F."/>
        </authorList>
    </citation>
    <scope>NUCLEOTIDE SEQUENCE [LARGE SCALE GENOMIC DNA]</scope>
    <source>
        <strain evidence="2">RIFCSPLOWO2_12_FULL_64_10</strain>
    </source>
</reference>
<dbReference type="AlphaFoldDB" id="A0A1F6CLC0"/>
<gene>
    <name evidence="1" type="ORF">A3F84_08905</name>
</gene>